<evidence type="ECO:0000256" key="5">
    <source>
        <dbReference type="PROSITE-ProRule" id="PRU01248"/>
    </source>
</evidence>
<accession>A0A023CXE6</accession>
<dbReference type="GO" id="GO:0003677">
    <property type="term" value="F:DNA binding"/>
    <property type="evidence" value="ECO:0007669"/>
    <property type="project" value="UniProtKB-UniRule"/>
</dbReference>
<dbReference type="Pfam" id="PF00589">
    <property type="entry name" value="Phage_integrase"/>
    <property type="match status" value="1"/>
</dbReference>
<dbReference type="InterPro" id="IPR010998">
    <property type="entry name" value="Integrase_recombinase_N"/>
</dbReference>
<dbReference type="GO" id="GO:0006310">
    <property type="term" value="P:DNA recombination"/>
    <property type="evidence" value="ECO:0007669"/>
    <property type="project" value="UniProtKB-KW"/>
</dbReference>
<evidence type="ECO:0000259" key="6">
    <source>
        <dbReference type="PROSITE" id="PS51898"/>
    </source>
</evidence>
<dbReference type="InterPro" id="IPR025269">
    <property type="entry name" value="SAM-like_dom"/>
</dbReference>
<organism evidence="8 9">
    <name type="scientific">Liquorilactobacillus sucicola DSM 21376 = JCM 15457</name>
    <dbReference type="NCBI Taxonomy" id="1423806"/>
    <lineage>
        <taxon>Bacteria</taxon>
        <taxon>Bacillati</taxon>
        <taxon>Bacillota</taxon>
        <taxon>Bacilli</taxon>
        <taxon>Lactobacillales</taxon>
        <taxon>Lactobacillaceae</taxon>
        <taxon>Liquorilactobacillus</taxon>
    </lineage>
</organism>
<dbReference type="RefSeq" id="WP_034988548.1">
    <property type="nucleotide sequence ID" value="NZ_AYZF01000008.1"/>
</dbReference>
<dbReference type="CDD" id="cd01189">
    <property type="entry name" value="INT_ICEBs1_C_like"/>
    <property type="match status" value="1"/>
</dbReference>
<dbReference type="EMBL" id="AYZF01000008">
    <property type="protein sequence ID" value="KRN07011.1"/>
    <property type="molecule type" value="Genomic_DNA"/>
</dbReference>
<dbReference type="InterPro" id="IPR044068">
    <property type="entry name" value="CB"/>
</dbReference>
<keyword evidence="4" id="KW-0233">DNA recombination</keyword>
<dbReference type="OrthoDB" id="9803188at2"/>
<reference evidence="8 9" key="1">
    <citation type="journal article" date="2015" name="Genome Announc.">
        <title>Expanding the biotechnology potential of lactobacilli through comparative genomics of 213 strains and associated genera.</title>
        <authorList>
            <person name="Sun Z."/>
            <person name="Harris H.M."/>
            <person name="McCann A."/>
            <person name="Guo C."/>
            <person name="Argimon S."/>
            <person name="Zhang W."/>
            <person name="Yang X."/>
            <person name="Jeffery I.B."/>
            <person name="Cooney J.C."/>
            <person name="Kagawa T.F."/>
            <person name="Liu W."/>
            <person name="Song Y."/>
            <person name="Salvetti E."/>
            <person name="Wrobel A."/>
            <person name="Rasinkangas P."/>
            <person name="Parkhill J."/>
            <person name="Rea M.C."/>
            <person name="O'Sullivan O."/>
            <person name="Ritari J."/>
            <person name="Douillard F.P."/>
            <person name="Paul Ross R."/>
            <person name="Yang R."/>
            <person name="Briner A.E."/>
            <person name="Felis G.E."/>
            <person name="de Vos W.M."/>
            <person name="Barrangou R."/>
            <person name="Klaenhammer T.R."/>
            <person name="Caufield P.W."/>
            <person name="Cui Y."/>
            <person name="Zhang H."/>
            <person name="O'Toole P.W."/>
        </authorList>
    </citation>
    <scope>NUCLEOTIDE SEQUENCE [LARGE SCALE GENOMIC DNA]</scope>
    <source>
        <strain evidence="8 9">DSM 21376</strain>
    </source>
</reference>
<dbReference type="PANTHER" id="PTHR30629:SF2">
    <property type="entry name" value="PROPHAGE INTEGRASE INTS-RELATED"/>
    <property type="match status" value="1"/>
</dbReference>
<feature type="domain" description="Core-binding (CB)" evidence="7">
    <location>
        <begin position="13"/>
        <end position="96"/>
    </location>
</feature>
<keyword evidence="3 5" id="KW-0238">DNA-binding</keyword>
<dbReference type="PATRIC" id="fig|1423806.3.peg.587"/>
<protein>
    <submittedName>
        <fullName evidence="8">Prophage Lp2 protein 2, integrase</fullName>
    </submittedName>
</protein>
<dbReference type="Proteomes" id="UP000050961">
    <property type="component" value="Unassembled WGS sequence"/>
</dbReference>
<dbReference type="SUPFAM" id="SSF56349">
    <property type="entry name" value="DNA breaking-rejoining enzymes"/>
    <property type="match status" value="1"/>
</dbReference>
<evidence type="ECO:0000256" key="3">
    <source>
        <dbReference type="ARBA" id="ARBA00023125"/>
    </source>
</evidence>
<dbReference type="Pfam" id="PF13102">
    <property type="entry name" value="Phage_int_SAM_5"/>
    <property type="match status" value="1"/>
</dbReference>
<feature type="domain" description="Tyr recombinase" evidence="6">
    <location>
        <begin position="122"/>
        <end position="321"/>
    </location>
</feature>
<evidence type="ECO:0000256" key="1">
    <source>
        <dbReference type="ARBA" id="ARBA00008857"/>
    </source>
</evidence>
<dbReference type="eggNOG" id="COG0582">
    <property type="taxonomic scope" value="Bacteria"/>
</dbReference>
<dbReference type="InterPro" id="IPR011010">
    <property type="entry name" value="DNA_brk_join_enz"/>
</dbReference>
<name>A0A023CXE6_9LACO</name>
<proteinExistence type="inferred from homology"/>
<dbReference type="PROSITE" id="PS51898">
    <property type="entry name" value="TYR_RECOMBINASE"/>
    <property type="match status" value="1"/>
</dbReference>
<dbReference type="InterPro" id="IPR013762">
    <property type="entry name" value="Integrase-like_cat_sf"/>
</dbReference>
<evidence type="ECO:0000256" key="4">
    <source>
        <dbReference type="ARBA" id="ARBA00023172"/>
    </source>
</evidence>
<keyword evidence="9" id="KW-1185">Reference proteome</keyword>
<dbReference type="Gene3D" id="1.10.443.10">
    <property type="entry name" value="Intergrase catalytic core"/>
    <property type="match status" value="1"/>
</dbReference>
<gene>
    <name evidence="8" type="ORF">FD15_GL000575</name>
</gene>
<sequence length="329" mass="37628">MALSYGDSHVLYRQQLTLANYFDFWVKIQKKNVRQGTQNTYLSSMAHIRKVFPKLKLKDVKQPLLQAGFNQLGQMYSHETLRKDANHLRAMFRYAVRVGDTNYNPMDDVVIGGTDLHQKKDASGKVMRAADFQALRSFLEDYEYQLKDVNRLIVLLIMHTGIRVGEVLGLSCHSVDFTAHTITITQAWSQGRVGPTKTKNAERVIPVSATVMQQLRRWCNLRNAYYTEHQLVNEQALFFRNKNGKLPRPSSITACYKQLQHKLCITGAYSIHTVRHTLASLLLEKGADMVQISKLLGHANTSITSKYYLGLVPDNALEKRRELLQKLDC</sequence>
<dbReference type="AlphaFoldDB" id="A0A023CXE6"/>
<evidence type="ECO:0000313" key="8">
    <source>
        <dbReference type="EMBL" id="KRN07011.1"/>
    </source>
</evidence>
<dbReference type="InterPro" id="IPR002104">
    <property type="entry name" value="Integrase_catalytic"/>
</dbReference>
<comment type="caution">
    <text evidence="8">The sequence shown here is derived from an EMBL/GenBank/DDBJ whole genome shotgun (WGS) entry which is preliminary data.</text>
</comment>
<evidence type="ECO:0000313" key="9">
    <source>
        <dbReference type="Proteomes" id="UP000050961"/>
    </source>
</evidence>
<dbReference type="PANTHER" id="PTHR30629">
    <property type="entry name" value="PROPHAGE INTEGRASE"/>
    <property type="match status" value="1"/>
</dbReference>
<dbReference type="STRING" id="1423806.FD15_GL000575"/>
<dbReference type="Gene3D" id="1.10.150.130">
    <property type="match status" value="1"/>
</dbReference>
<evidence type="ECO:0000256" key="2">
    <source>
        <dbReference type="ARBA" id="ARBA00022908"/>
    </source>
</evidence>
<dbReference type="GO" id="GO:0015074">
    <property type="term" value="P:DNA integration"/>
    <property type="evidence" value="ECO:0007669"/>
    <property type="project" value="UniProtKB-KW"/>
</dbReference>
<evidence type="ECO:0000259" key="7">
    <source>
        <dbReference type="PROSITE" id="PS51900"/>
    </source>
</evidence>
<keyword evidence="2" id="KW-0229">DNA integration</keyword>
<comment type="similarity">
    <text evidence="1">Belongs to the 'phage' integrase family.</text>
</comment>
<dbReference type="PROSITE" id="PS51900">
    <property type="entry name" value="CB"/>
    <property type="match status" value="1"/>
</dbReference>
<dbReference type="InterPro" id="IPR050808">
    <property type="entry name" value="Phage_Integrase"/>
</dbReference>